<reference evidence="7" key="1">
    <citation type="submission" date="2024-03" db="EMBL/GenBank/DDBJ databases">
        <title>WGS assembly of Saponaria officinalis var. Norfolk2.</title>
        <authorList>
            <person name="Jenkins J."/>
            <person name="Shu S."/>
            <person name="Grimwood J."/>
            <person name="Barry K."/>
            <person name="Goodstein D."/>
            <person name="Schmutz J."/>
            <person name="Leebens-Mack J."/>
            <person name="Osbourn A."/>
        </authorList>
    </citation>
    <scope>NUCLEOTIDE SEQUENCE [LARGE SCALE GENOMIC DNA]</scope>
    <source>
        <strain evidence="7">JIC</strain>
    </source>
</reference>
<keyword evidence="2" id="KW-0653">Protein transport</keyword>
<dbReference type="InterPro" id="IPR011115">
    <property type="entry name" value="SecA_DEAD"/>
</dbReference>
<name>A0AAW1HZS5_SAPOF</name>
<dbReference type="PANTHER" id="PTHR30612">
    <property type="entry name" value="SECA INNER MEMBRANE COMPONENT OF SEC PROTEIN SECRETION SYSTEM"/>
    <property type="match status" value="1"/>
</dbReference>
<keyword evidence="3" id="KW-0811">Translocation</keyword>
<accession>A0AAW1HZS5</accession>
<dbReference type="GO" id="GO:0016020">
    <property type="term" value="C:membrane"/>
    <property type="evidence" value="ECO:0007669"/>
    <property type="project" value="InterPro"/>
</dbReference>
<dbReference type="InterPro" id="IPR014018">
    <property type="entry name" value="SecA_motor_DEAD"/>
</dbReference>
<dbReference type="GO" id="GO:0006886">
    <property type="term" value="P:intracellular protein transport"/>
    <property type="evidence" value="ECO:0007669"/>
    <property type="project" value="InterPro"/>
</dbReference>
<proteinExistence type="predicted"/>
<feature type="transmembrane region" description="Helical" evidence="5">
    <location>
        <begin position="64"/>
        <end position="85"/>
    </location>
</feature>
<dbReference type="EMBL" id="JBDFQZ010000010">
    <property type="protein sequence ID" value="KAK9682603.1"/>
    <property type="molecule type" value="Genomic_DNA"/>
</dbReference>
<dbReference type="GO" id="GO:0005524">
    <property type="term" value="F:ATP binding"/>
    <property type="evidence" value="ECO:0007669"/>
    <property type="project" value="InterPro"/>
</dbReference>
<evidence type="ECO:0000256" key="5">
    <source>
        <dbReference type="SAM" id="Phobius"/>
    </source>
</evidence>
<comment type="caution">
    <text evidence="7">The sequence shown here is derived from an EMBL/GenBank/DDBJ whole genome shotgun (WGS) entry which is preliminary data.</text>
</comment>
<organism evidence="7 8">
    <name type="scientific">Saponaria officinalis</name>
    <name type="common">Common soapwort</name>
    <name type="synonym">Lychnis saponaria</name>
    <dbReference type="NCBI Taxonomy" id="3572"/>
    <lineage>
        <taxon>Eukaryota</taxon>
        <taxon>Viridiplantae</taxon>
        <taxon>Streptophyta</taxon>
        <taxon>Embryophyta</taxon>
        <taxon>Tracheophyta</taxon>
        <taxon>Spermatophyta</taxon>
        <taxon>Magnoliopsida</taxon>
        <taxon>eudicotyledons</taxon>
        <taxon>Gunneridae</taxon>
        <taxon>Pentapetalae</taxon>
        <taxon>Caryophyllales</taxon>
        <taxon>Caryophyllaceae</taxon>
        <taxon>Caryophylleae</taxon>
        <taxon>Saponaria</taxon>
    </lineage>
</organism>
<evidence type="ECO:0000256" key="4">
    <source>
        <dbReference type="ARBA" id="ARBA00034043"/>
    </source>
</evidence>
<dbReference type="PANTHER" id="PTHR30612:SF0">
    <property type="entry name" value="CHLOROPLAST PROTEIN-TRANSPORTING ATPASE"/>
    <property type="match status" value="1"/>
</dbReference>
<dbReference type="AlphaFoldDB" id="A0AAW1HZS5"/>
<dbReference type="SUPFAM" id="SSF52540">
    <property type="entry name" value="P-loop containing nucleoside triphosphate hydrolases"/>
    <property type="match status" value="1"/>
</dbReference>
<keyword evidence="8" id="KW-1185">Reference proteome</keyword>
<dbReference type="InterPro" id="IPR000185">
    <property type="entry name" value="SecA"/>
</dbReference>
<gene>
    <name evidence="7" type="ORF">RND81_10G084800</name>
</gene>
<comment type="catalytic activity">
    <reaction evidence="4">
        <text>ATP + H2O + chloroplast-proteinSide 1 = ADP + phosphate + chloroplast-proteinSide 2.</text>
        <dbReference type="EC" id="7.4.2.4"/>
    </reaction>
</comment>
<dbReference type="GO" id="GO:0016464">
    <property type="term" value="F:chloroplast protein-transporting ATPase activity"/>
    <property type="evidence" value="ECO:0007669"/>
    <property type="project" value="UniProtKB-EC"/>
</dbReference>
<sequence length="117" mass="13452">MHPHCLVSMTWTLKWLPSPTPNSEITWPAYLNALTSQGVHIVTVNDYLARRDCECEWVGQVPRFLGLSVGLIQPTLFPFFSLLPYHPSFDISNFFLLVIFMIYLSLITLFHICPIVI</sequence>
<dbReference type="Pfam" id="PF07517">
    <property type="entry name" value="SecA_DEAD"/>
    <property type="match status" value="1"/>
</dbReference>
<protein>
    <recommendedName>
        <fullName evidence="1">chloroplast protein-transporting ATPase</fullName>
        <ecNumber evidence="1">7.4.2.4</ecNumber>
    </recommendedName>
</protein>
<feature type="domain" description="SecA family profile" evidence="6">
    <location>
        <begin position="1"/>
        <end position="117"/>
    </location>
</feature>
<dbReference type="Gene3D" id="3.40.50.300">
    <property type="entry name" value="P-loop containing nucleotide triphosphate hydrolases"/>
    <property type="match status" value="1"/>
</dbReference>
<evidence type="ECO:0000256" key="3">
    <source>
        <dbReference type="ARBA" id="ARBA00023010"/>
    </source>
</evidence>
<dbReference type="GO" id="GO:0017038">
    <property type="term" value="P:protein import"/>
    <property type="evidence" value="ECO:0007669"/>
    <property type="project" value="InterPro"/>
</dbReference>
<keyword evidence="5" id="KW-0812">Transmembrane</keyword>
<dbReference type="InterPro" id="IPR027417">
    <property type="entry name" value="P-loop_NTPase"/>
</dbReference>
<evidence type="ECO:0000313" key="8">
    <source>
        <dbReference type="Proteomes" id="UP001443914"/>
    </source>
</evidence>
<evidence type="ECO:0000259" key="6">
    <source>
        <dbReference type="PROSITE" id="PS51196"/>
    </source>
</evidence>
<dbReference type="Proteomes" id="UP001443914">
    <property type="component" value="Unassembled WGS sequence"/>
</dbReference>
<keyword evidence="5" id="KW-1133">Transmembrane helix</keyword>
<dbReference type="EC" id="7.4.2.4" evidence="1"/>
<dbReference type="GO" id="GO:0006605">
    <property type="term" value="P:protein targeting"/>
    <property type="evidence" value="ECO:0007669"/>
    <property type="project" value="InterPro"/>
</dbReference>
<evidence type="ECO:0000313" key="7">
    <source>
        <dbReference type="EMBL" id="KAK9682603.1"/>
    </source>
</evidence>
<dbReference type="PROSITE" id="PS51196">
    <property type="entry name" value="SECA_MOTOR_DEAD"/>
    <property type="match status" value="1"/>
</dbReference>
<evidence type="ECO:0000256" key="2">
    <source>
        <dbReference type="ARBA" id="ARBA00022927"/>
    </source>
</evidence>
<keyword evidence="5" id="KW-0472">Membrane</keyword>
<evidence type="ECO:0000256" key="1">
    <source>
        <dbReference type="ARBA" id="ARBA00012047"/>
    </source>
</evidence>
<keyword evidence="2" id="KW-0813">Transport</keyword>
<feature type="transmembrane region" description="Helical" evidence="5">
    <location>
        <begin position="91"/>
        <end position="113"/>
    </location>
</feature>